<proteinExistence type="predicted"/>
<feature type="region of interest" description="Disordered" evidence="1">
    <location>
        <begin position="28"/>
        <end position="57"/>
    </location>
</feature>
<evidence type="ECO:0000313" key="2">
    <source>
        <dbReference type="EMBL" id="KAI9633748.1"/>
    </source>
</evidence>
<dbReference type="Proteomes" id="UP001164286">
    <property type="component" value="Unassembled WGS sequence"/>
</dbReference>
<organism evidence="2 3">
    <name type="scientific">Dioszegia hungarica</name>
    <dbReference type="NCBI Taxonomy" id="4972"/>
    <lineage>
        <taxon>Eukaryota</taxon>
        <taxon>Fungi</taxon>
        <taxon>Dikarya</taxon>
        <taxon>Basidiomycota</taxon>
        <taxon>Agaricomycotina</taxon>
        <taxon>Tremellomycetes</taxon>
        <taxon>Tremellales</taxon>
        <taxon>Bulleribasidiaceae</taxon>
        <taxon>Dioszegia</taxon>
    </lineage>
</organism>
<protein>
    <submittedName>
        <fullName evidence="2">Uncharacterized protein</fullName>
    </submittedName>
</protein>
<evidence type="ECO:0000256" key="1">
    <source>
        <dbReference type="SAM" id="MobiDB-lite"/>
    </source>
</evidence>
<accession>A0AA38LSV8</accession>
<evidence type="ECO:0000313" key="3">
    <source>
        <dbReference type="Proteomes" id="UP001164286"/>
    </source>
</evidence>
<reference evidence="2" key="1">
    <citation type="journal article" date="2022" name="G3 (Bethesda)">
        <title>High quality genome of the basidiomycete yeast Dioszegia hungarica PDD-24b-2 isolated from cloud water.</title>
        <authorList>
            <person name="Jarrige D."/>
            <person name="Haridas S."/>
            <person name="Bleykasten-Grosshans C."/>
            <person name="Joly M."/>
            <person name="Nadalig T."/>
            <person name="Sancelme M."/>
            <person name="Vuilleumier S."/>
            <person name="Grigoriev I.V."/>
            <person name="Amato P."/>
            <person name="Bringel F."/>
        </authorList>
    </citation>
    <scope>NUCLEOTIDE SEQUENCE</scope>
    <source>
        <strain evidence="2">PDD-24b-2</strain>
    </source>
</reference>
<dbReference type="AlphaFoldDB" id="A0AA38LSV8"/>
<comment type="caution">
    <text evidence="2">The sequence shown here is derived from an EMBL/GenBank/DDBJ whole genome shotgun (WGS) entry which is preliminary data.</text>
</comment>
<keyword evidence="3" id="KW-1185">Reference proteome</keyword>
<name>A0AA38LSV8_9TREE</name>
<feature type="compositionally biased region" description="Gly residues" evidence="1">
    <location>
        <begin position="42"/>
        <end position="52"/>
    </location>
</feature>
<sequence>MIRSNPTAIPLRASDLKHLQGELEKRKALAAGTAPTNQSQTGGAGGKPGAGGPILAPRSADDVVQAGRSGKSVAERIGLPVFRDMFAGDAYQGTEIHLEQPVFEVGYFLSCINPATRPSSQPYWRIMALVPLARLYECDDLLSNALFASTQQDAGDDRFDAFVLACQMNHVLAACRILHHGGEGEEKEAIGPSLLPSRWTPAMAAQLSIKWVWALSVAVQWADSTVRAVCPGGAADQNYWKAVIGEFVVRFTTE</sequence>
<dbReference type="EMBL" id="JAKWFO010000008">
    <property type="protein sequence ID" value="KAI9633748.1"/>
    <property type="molecule type" value="Genomic_DNA"/>
</dbReference>
<dbReference type="GeneID" id="77729291"/>
<gene>
    <name evidence="2" type="ORF">MKK02DRAFT_38403</name>
</gene>
<dbReference type="RefSeq" id="XP_052943525.1">
    <property type="nucleotide sequence ID" value="XM_053090086.1"/>
</dbReference>